<reference evidence="2 3" key="1">
    <citation type="submission" date="2014-03" db="EMBL/GenBank/DDBJ databases">
        <title>Draft genome of the hookworm Oesophagostomum dentatum.</title>
        <authorList>
            <person name="Mitreva M."/>
        </authorList>
    </citation>
    <scope>NUCLEOTIDE SEQUENCE [LARGE SCALE GENOMIC DNA]</scope>
    <source>
        <strain evidence="2 3">OD-Hann</strain>
    </source>
</reference>
<feature type="region of interest" description="Disordered" evidence="1">
    <location>
        <begin position="42"/>
        <end position="78"/>
    </location>
</feature>
<dbReference type="InterPro" id="IPR013761">
    <property type="entry name" value="SAM/pointed_sf"/>
</dbReference>
<feature type="compositionally biased region" description="Basic and acidic residues" evidence="1">
    <location>
        <begin position="67"/>
        <end position="78"/>
    </location>
</feature>
<dbReference type="AlphaFoldDB" id="A0A0B1TN96"/>
<dbReference type="EMBL" id="KN549252">
    <property type="protein sequence ID" value="KHJ99018.1"/>
    <property type="molecule type" value="Genomic_DNA"/>
</dbReference>
<feature type="compositionally biased region" description="Low complexity" evidence="1">
    <location>
        <begin position="48"/>
        <end position="60"/>
    </location>
</feature>
<accession>A0A0B1TN96</accession>
<dbReference type="Gene3D" id="1.10.150.50">
    <property type="entry name" value="Transcription Factor, Ets-1"/>
    <property type="match status" value="1"/>
</dbReference>
<dbReference type="PANTHER" id="PTHR21359:SF1">
    <property type="entry name" value="DUF5577 DOMAIN-CONTAINING PROTEIN"/>
    <property type="match status" value="1"/>
</dbReference>
<gene>
    <name evidence="2" type="ORF">OESDEN_00991</name>
</gene>
<proteinExistence type="predicted"/>
<evidence type="ECO:0000256" key="1">
    <source>
        <dbReference type="SAM" id="MobiDB-lite"/>
    </source>
</evidence>
<dbReference type="Proteomes" id="UP000053660">
    <property type="component" value="Unassembled WGS sequence"/>
</dbReference>
<evidence type="ECO:0008006" key="4">
    <source>
        <dbReference type="Google" id="ProtNLM"/>
    </source>
</evidence>
<sequence length="348" mass="38212">MLPDLDKATLADLGVTAVGDQLAILRSAKDASLDMGSVTPSNLRVRISGPGSNSDASSSGVTTNGNESRKGKPPPDRHEIYHIKMPDGTTARTRQILQNATIMRKHGLVARGTTGVRQGGRSVSPVDKRSAAVIRMRQEREEMSGDDPIITRLGVRGLHSDVTARTTFGKPVKRSNRTGADWREDLEDVAVRVQIPAGNGVVRRLTRTPKSGVSASVINRISRDRPTDIPRVTVKLRGGTVPKDRTGLRSRVISRKPVHARLGKVVPAGRVGSRTTVIPAGRVGSRTTKRPFVRSAYDEVDILEEEISGDDEEYSNEDMIWDEDDETYDEDVEYMEDVRPSVYNRLSR</sequence>
<organism evidence="2 3">
    <name type="scientific">Oesophagostomum dentatum</name>
    <name type="common">Nodular worm</name>
    <dbReference type="NCBI Taxonomy" id="61180"/>
    <lineage>
        <taxon>Eukaryota</taxon>
        <taxon>Metazoa</taxon>
        <taxon>Ecdysozoa</taxon>
        <taxon>Nematoda</taxon>
        <taxon>Chromadorea</taxon>
        <taxon>Rhabditida</taxon>
        <taxon>Rhabditina</taxon>
        <taxon>Rhabditomorpha</taxon>
        <taxon>Strongyloidea</taxon>
        <taxon>Strongylidae</taxon>
        <taxon>Oesophagostomum</taxon>
    </lineage>
</organism>
<name>A0A0B1TN96_OESDE</name>
<dbReference type="OrthoDB" id="10067653at2759"/>
<dbReference type="InterPro" id="IPR039161">
    <property type="entry name" value="C19orf47-like"/>
</dbReference>
<keyword evidence="3" id="KW-1185">Reference proteome</keyword>
<dbReference type="GO" id="GO:0005634">
    <property type="term" value="C:nucleus"/>
    <property type="evidence" value="ECO:0007669"/>
    <property type="project" value="TreeGrafter"/>
</dbReference>
<evidence type="ECO:0000313" key="2">
    <source>
        <dbReference type="EMBL" id="KHJ99018.1"/>
    </source>
</evidence>
<protein>
    <recommendedName>
        <fullName evidence="4">SAM domain-containing protein</fullName>
    </recommendedName>
</protein>
<evidence type="ECO:0000313" key="3">
    <source>
        <dbReference type="Proteomes" id="UP000053660"/>
    </source>
</evidence>
<dbReference type="PANTHER" id="PTHR21359">
    <property type="entry name" value="DUF5577 DOMAIN-CONTAINING PROTEIN"/>
    <property type="match status" value="1"/>
</dbReference>